<feature type="compositionally biased region" description="Polar residues" evidence="1">
    <location>
        <begin position="11"/>
        <end position="29"/>
    </location>
</feature>
<feature type="compositionally biased region" description="Basic and acidic residues" evidence="1">
    <location>
        <begin position="1"/>
        <end position="10"/>
    </location>
</feature>
<evidence type="ECO:0000313" key="2">
    <source>
        <dbReference type="EMBL" id="CEK47038.1"/>
    </source>
</evidence>
<feature type="non-terminal residue" evidence="2">
    <location>
        <position position="1"/>
    </location>
</feature>
<organism evidence="2">
    <name type="scientific">Arion vulgaris</name>
    <dbReference type="NCBI Taxonomy" id="1028688"/>
    <lineage>
        <taxon>Eukaryota</taxon>
        <taxon>Metazoa</taxon>
        <taxon>Spiralia</taxon>
        <taxon>Lophotrochozoa</taxon>
        <taxon>Mollusca</taxon>
        <taxon>Gastropoda</taxon>
        <taxon>Heterobranchia</taxon>
        <taxon>Euthyneura</taxon>
        <taxon>Panpulmonata</taxon>
        <taxon>Eupulmonata</taxon>
        <taxon>Stylommatophora</taxon>
        <taxon>Helicina</taxon>
        <taxon>Arionoidea</taxon>
        <taxon>Arionidae</taxon>
        <taxon>Arion</taxon>
    </lineage>
</organism>
<reference evidence="2" key="1">
    <citation type="submission" date="2014-12" db="EMBL/GenBank/DDBJ databases">
        <title>Insight into the proteome of Arion vulgaris.</title>
        <authorList>
            <person name="Aradska J."/>
            <person name="Bulat T."/>
            <person name="Smidak R."/>
            <person name="Sarate P."/>
            <person name="Gangsoo J."/>
            <person name="Sialana F."/>
            <person name="Bilban M."/>
            <person name="Lubec G."/>
        </authorList>
    </citation>
    <scope>NUCLEOTIDE SEQUENCE</scope>
    <source>
        <tissue evidence="2">Skin</tissue>
    </source>
</reference>
<dbReference type="AlphaFoldDB" id="A0A0B6XT64"/>
<accession>A0A0B6XT64</accession>
<dbReference type="EMBL" id="HACG01000173">
    <property type="protein sequence ID" value="CEK47038.1"/>
    <property type="molecule type" value="Transcribed_RNA"/>
</dbReference>
<proteinExistence type="predicted"/>
<feature type="region of interest" description="Disordered" evidence="1">
    <location>
        <begin position="1"/>
        <end position="29"/>
    </location>
</feature>
<name>A0A0B6XT64_9EUPU</name>
<protein>
    <submittedName>
        <fullName evidence="2">Uncharacterized protein</fullName>
    </submittedName>
</protein>
<gene>
    <name evidence="2" type="primary">ORF414</name>
</gene>
<feature type="non-terminal residue" evidence="2">
    <location>
        <position position="70"/>
    </location>
</feature>
<sequence length="70" mass="7959">QQYDQSRDSETNLQDDFLQPTTNAASNFPNDLQLQMHSDTTSRTLSCLHDRVNKTKPKTVDNTIATFSNL</sequence>
<evidence type="ECO:0000256" key="1">
    <source>
        <dbReference type="SAM" id="MobiDB-lite"/>
    </source>
</evidence>